<feature type="chain" id="PRO_5035244264" evidence="1">
    <location>
        <begin position="31"/>
        <end position="170"/>
    </location>
</feature>
<keyword evidence="3" id="KW-1185">Reference proteome</keyword>
<dbReference type="Proteomes" id="UP000622533">
    <property type="component" value="Unassembled WGS sequence"/>
</dbReference>
<dbReference type="EMBL" id="JADEXS010000044">
    <property type="protein sequence ID" value="MBE9021887.1"/>
    <property type="molecule type" value="Genomic_DNA"/>
</dbReference>
<reference evidence="2" key="1">
    <citation type="submission" date="2020-10" db="EMBL/GenBank/DDBJ databases">
        <authorList>
            <person name="Castelo-Branco R."/>
            <person name="Eusebio N."/>
            <person name="Adriana R."/>
            <person name="Vieira A."/>
            <person name="Brugerolle De Fraissinette N."/>
            <person name="Rezende De Castro R."/>
            <person name="Schneider M.P."/>
            <person name="Vasconcelos V."/>
            <person name="Leao P.N."/>
        </authorList>
    </citation>
    <scope>NUCLEOTIDE SEQUENCE</scope>
    <source>
        <strain evidence="2">LEGE 12446</strain>
    </source>
</reference>
<comment type="caution">
    <text evidence="2">The sequence shown here is derived from an EMBL/GenBank/DDBJ whole genome shotgun (WGS) entry which is preliminary data.</text>
</comment>
<sequence length="170" mass="18341">MSCMKLCISPTLIATLTCSVLASFTAIANAQPTQTIQLAQKYPRSQRVQNTVTIQGNIVKGGERIGAIPCSQIQVTLKEFIPTKPAEGQLFNTATEKNLAQVNATGSNIDNGCSYSLQLPDFNRDIYVRPYGASSFQIIAQTNGISGSQAISYPFPNNIDLQVFAPPIIK</sequence>
<evidence type="ECO:0000256" key="1">
    <source>
        <dbReference type="SAM" id="SignalP"/>
    </source>
</evidence>
<accession>A0A8J7CZL8</accession>
<dbReference type="RefSeq" id="WP_193914221.1">
    <property type="nucleotide sequence ID" value="NZ_JADEXS020000001.1"/>
</dbReference>
<evidence type="ECO:0000313" key="3">
    <source>
        <dbReference type="Proteomes" id="UP000622533"/>
    </source>
</evidence>
<evidence type="ECO:0000313" key="2">
    <source>
        <dbReference type="EMBL" id="MBE9021887.1"/>
    </source>
</evidence>
<keyword evidence="1" id="KW-0732">Signal</keyword>
<name>A0A8J7CZL8_DESMC</name>
<proteinExistence type="predicted"/>
<protein>
    <submittedName>
        <fullName evidence="2">Uncharacterized protein</fullName>
    </submittedName>
</protein>
<dbReference type="AlphaFoldDB" id="A0A8J7CZL8"/>
<organism evidence="2 3">
    <name type="scientific">Desmonostoc muscorum LEGE 12446</name>
    <dbReference type="NCBI Taxonomy" id="1828758"/>
    <lineage>
        <taxon>Bacteria</taxon>
        <taxon>Bacillati</taxon>
        <taxon>Cyanobacteriota</taxon>
        <taxon>Cyanophyceae</taxon>
        <taxon>Nostocales</taxon>
        <taxon>Nostocaceae</taxon>
        <taxon>Desmonostoc</taxon>
    </lineage>
</organism>
<feature type="signal peptide" evidence="1">
    <location>
        <begin position="1"/>
        <end position="30"/>
    </location>
</feature>
<gene>
    <name evidence="2" type="ORF">IQ276_05255</name>
</gene>